<dbReference type="InterPro" id="IPR013154">
    <property type="entry name" value="ADH-like_N"/>
</dbReference>
<keyword evidence="3" id="KW-1185">Reference proteome</keyword>
<dbReference type="InterPro" id="IPR020843">
    <property type="entry name" value="ER"/>
</dbReference>
<organism evidence="2 3">
    <name type="scientific">Nocardioides humi</name>
    <dbReference type="NCBI Taxonomy" id="449461"/>
    <lineage>
        <taxon>Bacteria</taxon>
        <taxon>Bacillati</taxon>
        <taxon>Actinomycetota</taxon>
        <taxon>Actinomycetes</taxon>
        <taxon>Propionibacteriales</taxon>
        <taxon>Nocardioidaceae</taxon>
        <taxon>Nocardioides</taxon>
    </lineage>
</organism>
<accession>A0ABN2BHE5</accession>
<dbReference type="Pfam" id="PF13602">
    <property type="entry name" value="ADH_zinc_N_2"/>
    <property type="match status" value="1"/>
</dbReference>
<dbReference type="Pfam" id="PF08240">
    <property type="entry name" value="ADH_N"/>
    <property type="match status" value="1"/>
</dbReference>
<dbReference type="PANTHER" id="PTHR43482">
    <property type="entry name" value="PROTEIN AST1-RELATED"/>
    <property type="match status" value="1"/>
</dbReference>
<dbReference type="Proteomes" id="UP001500842">
    <property type="component" value="Unassembled WGS sequence"/>
</dbReference>
<evidence type="ECO:0000313" key="2">
    <source>
        <dbReference type="EMBL" id="GAA1539877.1"/>
    </source>
</evidence>
<evidence type="ECO:0000259" key="1">
    <source>
        <dbReference type="SMART" id="SM00829"/>
    </source>
</evidence>
<protein>
    <submittedName>
        <fullName evidence="2">NADP-dependent oxidoreductase</fullName>
    </submittedName>
</protein>
<dbReference type="Gene3D" id="3.40.50.720">
    <property type="entry name" value="NAD(P)-binding Rossmann-like Domain"/>
    <property type="match status" value="1"/>
</dbReference>
<dbReference type="PANTHER" id="PTHR43482:SF1">
    <property type="entry name" value="PROTEIN AST1-RELATED"/>
    <property type="match status" value="1"/>
</dbReference>
<dbReference type="SMART" id="SM00829">
    <property type="entry name" value="PKS_ER"/>
    <property type="match status" value="1"/>
</dbReference>
<evidence type="ECO:0000313" key="3">
    <source>
        <dbReference type="Proteomes" id="UP001500842"/>
    </source>
</evidence>
<dbReference type="InterPro" id="IPR036291">
    <property type="entry name" value="NAD(P)-bd_dom_sf"/>
</dbReference>
<sequence length="296" mass="29910">MRALITRPGVDGPVLVETAPAPLGATDIRIAVAATSVNPLDVHLASDAGRAVFGITRDTGLGNDLTGTVVEVGADVTAFRTGDRVAALQRDAAAPVRTHAESVVVPAADAAPVPDGLDLVETASVPINAMAADQGLRALGDADGRRLLVAGAAGAVGGFALPLAVRAGWQVTALARATDEEFVRRAGAAELVTALPEAAFDAVLDAAFSMGVAFGAVRDAGAYVGFPAPAVQPERGVEVHHVVTQPDGAALAELLRLTAEGVLQPRVAGRLPLADAASAYEKVAGGGQRGRWLLLP</sequence>
<dbReference type="InterPro" id="IPR052585">
    <property type="entry name" value="Lipid_raft_assoc_Zn_ADH"/>
</dbReference>
<reference evidence="2 3" key="1">
    <citation type="journal article" date="2019" name="Int. J. Syst. Evol. Microbiol.">
        <title>The Global Catalogue of Microorganisms (GCM) 10K type strain sequencing project: providing services to taxonomists for standard genome sequencing and annotation.</title>
        <authorList>
            <consortium name="The Broad Institute Genomics Platform"/>
            <consortium name="The Broad Institute Genome Sequencing Center for Infectious Disease"/>
            <person name="Wu L."/>
            <person name="Ma J."/>
        </authorList>
    </citation>
    <scope>NUCLEOTIDE SEQUENCE [LARGE SCALE GENOMIC DNA]</scope>
    <source>
        <strain evidence="2 3">JCM 14942</strain>
    </source>
</reference>
<feature type="domain" description="Enoyl reductase (ER)" evidence="1">
    <location>
        <begin position="9"/>
        <end position="294"/>
    </location>
</feature>
<dbReference type="Gene3D" id="3.90.180.10">
    <property type="entry name" value="Medium-chain alcohol dehydrogenases, catalytic domain"/>
    <property type="match status" value="1"/>
</dbReference>
<dbReference type="InterPro" id="IPR011032">
    <property type="entry name" value="GroES-like_sf"/>
</dbReference>
<gene>
    <name evidence="2" type="ORF">GCM10009788_48420</name>
</gene>
<dbReference type="EMBL" id="BAAAOR010000037">
    <property type="protein sequence ID" value="GAA1539877.1"/>
    <property type="molecule type" value="Genomic_DNA"/>
</dbReference>
<dbReference type="SUPFAM" id="SSF51735">
    <property type="entry name" value="NAD(P)-binding Rossmann-fold domains"/>
    <property type="match status" value="1"/>
</dbReference>
<name>A0ABN2BHE5_9ACTN</name>
<dbReference type="RefSeq" id="WP_141004412.1">
    <property type="nucleotide sequence ID" value="NZ_BAAAOR010000037.1"/>
</dbReference>
<proteinExistence type="predicted"/>
<comment type="caution">
    <text evidence="2">The sequence shown here is derived from an EMBL/GenBank/DDBJ whole genome shotgun (WGS) entry which is preliminary data.</text>
</comment>
<dbReference type="SUPFAM" id="SSF50129">
    <property type="entry name" value="GroES-like"/>
    <property type="match status" value="1"/>
</dbReference>